<dbReference type="InterPro" id="IPR008030">
    <property type="entry name" value="NmrA-like"/>
</dbReference>
<evidence type="ECO:0000256" key="3">
    <source>
        <dbReference type="ARBA" id="ARBA00023002"/>
    </source>
</evidence>
<comment type="caution">
    <text evidence="5">The sequence shown here is derived from an EMBL/GenBank/DDBJ whole genome shotgun (WGS) entry which is preliminary data.</text>
</comment>
<dbReference type="GO" id="GO:0016491">
    <property type="term" value="F:oxidoreductase activity"/>
    <property type="evidence" value="ECO:0007669"/>
    <property type="project" value="UniProtKB-KW"/>
</dbReference>
<proteinExistence type="inferred from homology"/>
<dbReference type="Proteomes" id="UP000620124">
    <property type="component" value="Unassembled WGS sequence"/>
</dbReference>
<keyword evidence="3" id="KW-0560">Oxidoreductase</keyword>
<evidence type="ECO:0000256" key="2">
    <source>
        <dbReference type="ARBA" id="ARBA00022857"/>
    </source>
</evidence>
<keyword evidence="6" id="KW-1185">Reference proteome</keyword>
<gene>
    <name evidence="5" type="ORF">MVEN_02623700</name>
</gene>
<dbReference type="PANTHER" id="PTHR42748">
    <property type="entry name" value="NITROGEN METABOLITE REPRESSION PROTEIN NMRA FAMILY MEMBER"/>
    <property type="match status" value="1"/>
</dbReference>
<sequence length="293" mass="31499">MTITQDSSAPLVAVVGATGIQGGSVIDALAESTKPYRIRGFTRDATKACFPNNVKDVFKAFEGANMTFETAEGKMMVDAAKAAGVKRVVWSGLPAVSKHSGGKYTHVIHFDGKAVVTEYARQSGLPFVDVQAGYYASNLLIPSGKLGSALVKQTDGSFAMRLPVKPTTSLPVLDAGHDYGLYVRRALEAPTFPDGSEVRTGEYITLEDMALQLSQATGKKIVFEQITVEQFEKGFEEAGMPPHVVLDWSDGFQALNEFGYYGGKATSNVEGLPRTPLSLIEFAKAADWSKVLM</sequence>
<evidence type="ECO:0000259" key="4">
    <source>
        <dbReference type="Pfam" id="PF05368"/>
    </source>
</evidence>
<dbReference type="EMBL" id="JACAZI010000049">
    <property type="protein sequence ID" value="KAF7326373.1"/>
    <property type="molecule type" value="Genomic_DNA"/>
</dbReference>
<keyword evidence="2" id="KW-0521">NADP</keyword>
<dbReference type="SUPFAM" id="SSF51735">
    <property type="entry name" value="NAD(P)-binding Rossmann-fold domains"/>
    <property type="match status" value="1"/>
</dbReference>
<feature type="domain" description="NmrA-like" evidence="4">
    <location>
        <begin position="54"/>
        <end position="284"/>
    </location>
</feature>
<dbReference type="AlphaFoldDB" id="A0A8H6WT04"/>
<dbReference type="Pfam" id="PF05368">
    <property type="entry name" value="NmrA"/>
    <property type="match status" value="1"/>
</dbReference>
<dbReference type="OrthoDB" id="2868448at2759"/>
<reference evidence="5" key="1">
    <citation type="submission" date="2020-05" db="EMBL/GenBank/DDBJ databases">
        <title>Mycena genomes resolve the evolution of fungal bioluminescence.</title>
        <authorList>
            <person name="Tsai I.J."/>
        </authorList>
    </citation>
    <scope>NUCLEOTIDE SEQUENCE</scope>
    <source>
        <strain evidence="5">CCC161011</strain>
    </source>
</reference>
<dbReference type="Gene3D" id="3.40.50.720">
    <property type="entry name" value="NAD(P)-binding Rossmann-like Domain"/>
    <property type="match status" value="1"/>
</dbReference>
<dbReference type="GO" id="GO:0005634">
    <property type="term" value="C:nucleus"/>
    <property type="evidence" value="ECO:0007669"/>
    <property type="project" value="TreeGrafter"/>
</dbReference>
<accession>A0A8H6WT04</accession>
<dbReference type="InterPro" id="IPR036291">
    <property type="entry name" value="NAD(P)-bd_dom_sf"/>
</dbReference>
<name>A0A8H6WT04_9AGAR</name>
<evidence type="ECO:0000256" key="1">
    <source>
        <dbReference type="ARBA" id="ARBA00006328"/>
    </source>
</evidence>
<comment type="similarity">
    <text evidence="1">Belongs to the NmrA-type oxidoreductase family.</text>
</comment>
<evidence type="ECO:0000313" key="5">
    <source>
        <dbReference type="EMBL" id="KAF7326373.1"/>
    </source>
</evidence>
<dbReference type="InterPro" id="IPR051164">
    <property type="entry name" value="NmrA-like_oxidored"/>
</dbReference>
<organism evidence="5 6">
    <name type="scientific">Mycena venus</name>
    <dbReference type="NCBI Taxonomy" id="2733690"/>
    <lineage>
        <taxon>Eukaryota</taxon>
        <taxon>Fungi</taxon>
        <taxon>Dikarya</taxon>
        <taxon>Basidiomycota</taxon>
        <taxon>Agaricomycotina</taxon>
        <taxon>Agaricomycetes</taxon>
        <taxon>Agaricomycetidae</taxon>
        <taxon>Agaricales</taxon>
        <taxon>Marasmiineae</taxon>
        <taxon>Mycenaceae</taxon>
        <taxon>Mycena</taxon>
    </lineage>
</organism>
<evidence type="ECO:0000313" key="6">
    <source>
        <dbReference type="Proteomes" id="UP000620124"/>
    </source>
</evidence>
<dbReference type="PANTHER" id="PTHR42748:SF30">
    <property type="entry name" value="NMRA-LIKE DOMAIN-CONTAINING PROTEIN"/>
    <property type="match status" value="1"/>
</dbReference>
<protein>
    <submittedName>
        <fullName evidence="5">NmrA domain-containing protein</fullName>
    </submittedName>
</protein>